<sequence length="38" mass="4223">MLINQGDAHLRASIIILTPSKISRDKARCMSLVTLLSR</sequence>
<organism evidence="1">
    <name type="scientific">Brassica oleracea</name>
    <name type="common">Wild cabbage</name>
    <dbReference type="NCBI Taxonomy" id="3712"/>
    <lineage>
        <taxon>Eukaryota</taxon>
        <taxon>Viridiplantae</taxon>
        <taxon>Streptophyta</taxon>
        <taxon>Embryophyta</taxon>
        <taxon>Tracheophyta</taxon>
        <taxon>Spermatophyta</taxon>
        <taxon>Magnoliopsida</taxon>
        <taxon>eudicotyledons</taxon>
        <taxon>Gunneridae</taxon>
        <taxon>Pentapetalae</taxon>
        <taxon>rosids</taxon>
        <taxon>malvids</taxon>
        <taxon>Brassicales</taxon>
        <taxon>Brassicaceae</taxon>
        <taxon>Brassiceae</taxon>
        <taxon>Brassica</taxon>
    </lineage>
</organism>
<protein>
    <submittedName>
        <fullName evidence="1">Uncharacterized protein</fullName>
    </submittedName>
</protein>
<reference evidence="1" key="1">
    <citation type="submission" date="2018-11" db="EMBL/GenBank/DDBJ databases">
        <authorList>
            <consortium name="Genoscope - CEA"/>
            <person name="William W."/>
        </authorList>
    </citation>
    <scope>NUCLEOTIDE SEQUENCE</scope>
</reference>
<gene>
    <name evidence="1" type="ORF">BOLC4T22710H</name>
</gene>
<name>A0A3P6C521_BRAOL</name>
<proteinExistence type="predicted"/>
<dbReference type="EMBL" id="LR031873">
    <property type="protein sequence ID" value="VDD05835.1"/>
    <property type="molecule type" value="Genomic_DNA"/>
</dbReference>
<evidence type="ECO:0000313" key="1">
    <source>
        <dbReference type="EMBL" id="VDD05835.1"/>
    </source>
</evidence>
<dbReference type="AlphaFoldDB" id="A0A3P6C521"/>
<accession>A0A3P6C521</accession>